<dbReference type="HOGENOM" id="CLU_069947_1_0_1"/>
<proteinExistence type="inferred from homology"/>
<protein>
    <submittedName>
        <fullName evidence="9">Uncharacterized protein AlNc14C3G461</fullName>
    </submittedName>
</protein>
<dbReference type="GO" id="GO:0051123">
    <property type="term" value="P:RNA polymerase II preinitiation complex assembly"/>
    <property type="evidence" value="ECO:0007669"/>
    <property type="project" value="TreeGrafter"/>
</dbReference>
<feature type="coiled-coil region" evidence="6">
    <location>
        <begin position="339"/>
        <end position="373"/>
    </location>
</feature>
<accession>F0VZY3</accession>
<name>F0VZY3_9STRA</name>
<comment type="similarity">
    <text evidence="2">Belongs to the TAF7 family.</text>
</comment>
<feature type="compositionally biased region" description="Polar residues" evidence="7">
    <location>
        <begin position="246"/>
        <end position="257"/>
    </location>
</feature>
<evidence type="ECO:0000259" key="8">
    <source>
        <dbReference type="SMART" id="SM01370"/>
    </source>
</evidence>
<dbReference type="InterPro" id="IPR006751">
    <property type="entry name" value="TAFII55_prot_cons_reg"/>
</dbReference>
<feature type="region of interest" description="Disordered" evidence="7">
    <location>
        <begin position="219"/>
        <end position="273"/>
    </location>
</feature>
<dbReference type="Pfam" id="PF04658">
    <property type="entry name" value="TAFII55_N"/>
    <property type="match status" value="1"/>
</dbReference>
<keyword evidence="4" id="KW-0804">Transcription</keyword>
<dbReference type="EMBL" id="FR824048">
    <property type="protein sequence ID" value="CCA14354.1"/>
    <property type="molecule type" value="Genomic_DNA"/>
</dbReference>
<keyword evidence="6" id="KW-0175">Coiled coil</keyword>
<gene>
    <name evidence="9" type="primary">AlNc14C3G461</name>
    <name evidence="9" type="ORF">ALNC14_004970</name>
</gene>
<feature type="compositionally biased region" description="Polar residues" evidence="7">
    <location>
        <begin position="221"/>
        <end position="237"/>
    </location>
</feature>
<reference evidence="9" key="1">
    <citation type="journal article" date="2011" name="PLoS Biol.">
        <title>Gene gain and loss during evolution of obligate parasitism in the white rust pathogen of Arabidopsis thaliana.</title>
        <authorList>
            <person name="Kemen E."/>
            <person name="Gardiner A."/>
            <person name="Schultz-Larsen T."/>
            <person name="Kemen A.C."/>
            <person name="Balmuth A.L."/>
            <person name="Robert-Seilaniantz A."/>
            <person name="Bailey K."/>
            <person name="Holub E."/>
            <person name="Studholme D.J."/>
            <person name="Maclean D."/>
            <person name="Jones J.D."/>
        </authorList>
    </citation>
    <scope>NUCLEOTIDE SEQUENCE</scope>
</reference>
<evidence type="ECO:0000256" key="3">
    <source>
        <dbReference type="ARBA" id="ARBA00023015"/>
    </source>
</evidence>
<comment type="subcellular location">
    <subcellularLocation>
        <location evidence="1">Nucleus</location>
    </subcellularLocation>
</comment>
<feature type="domain" description="TAFII55 protein conserved region" evidence="8">
    <location>
        <begin position="2"/>
        <end position="149"/>
    </location>
</feature>
<dbReference type="AlphaFoldDB" id="F0VZY3"/>
<evidence type="ECO:0000256" key="7">
    <source>
        <dbReference type="SAM" id="MobiDB-lite"/>
    </source>
</evidence>
<dbReference type="InterPro" id="IPR037817">
    <property type="entry name" value="TAF7"/>
</dbReference>
<dbReference type="SMART" id="SM01370">
    <property type="entry name" value="TAFII55_N"/>
    <property type="match status" value="1"/>
</dbReference>
<evidence type="ECO:0000313" key="9">
    <source>
        <dbReference type="EMBL" id="CCA14354.1"/>
    </source>
</evidence>
<dbReference type="PANTHER" id="PTHR12228:SF0">
    <property type="entry name" value="TATA-BOX BINDING PROTEIN ASSOCIATED FACTOR 7"/>
    <property type="match status" value="1"/>
</dbReference>
<dbReference type="PANTHER" id="PTHR12228">
    <property type="entry name" value="TRANSCRIPTION INITIATION FACTOR TFIID 55 KD SUBUNIT-RELATED"/>
    <property type="match status" value="1"/>
</dbReference>
<keyword evidence="5" id="KW-0539">Nucleus</keyword>
<dbReference type="GO" id="GO:0005669">
    <property type="term" value="C:transcription factor TFIID complex"/>
    <property type="evidence" value="ECO:0007669"/>
    <property type="project" value="InterPro"/>
</dbReference>
<evidence type="ECO:0000256" key="5">
    <source>
        <dbReference type="ARBA" id="ARBA00023242"/>
    </source>
</evidence>
<dbReference type="CDD" id="cd08047">
    <property type="entry name" value="TAF7"/>
    <property type="match status" value="1"/>
</dbReference>
<dbReference type="GO" id="GO:0016251">
    <property type="term" value="F:RNA polymerase II general transcription initiation factor activity"/>
    <property type="evidence" value="ECO:0007669"/>
    <property type="project" value="TreeGrafter"/>
</dbReference>
<evidence type="ECO:0000256" key="2">
    <source>
        <dbReference type="ARBA" id="ARBA00009368"/>
    </source>
</evidence>
<keyword evidence="3" id="KW-0805">Transcription regulation</keyword>
<organism evidence="9">
    <name type="scientific">Albugo laibachii Nc14</name>
    <dbReference type="NCBI Taxonomy" id="890382"/>
    <lineage>
        <taxon>Eukaryota</taxon>
        <taxon>Sar</taxon>
        <taxon>Stramenopiles</taxon>
        <taxon>Oomycota</taxon>
        <taxon>Peronosporomycetes</taxon>
        <taxon>Albuginales</taxon>
        <taxon>Albuginaceae</taxon>
        <taxon>Albugo</taxon>
    </lineage>
</organism>
<reference evidence="9" key="2">
    <citation type="submission" date="2011-02" db="EMBL/GenBank/DDBJ databases">
        <authorList>
            <person name="MacLean D."/>
        </authorList>
    </citation>
    <scope>NUCLEOTIDE SEQUENCE</scope>
</reference>
<sequence>MEQYLLQVPKNLAGEIRAHIGNGAAEKIQLVSKADNRHFTFILSGKEYYAKIAQLPCVLETHKTYDENFFYKSGEIGQMFIVCEKQDEKEVAETINEINNGITPPNTNVVKRKYDKTKHYAPFPKPDVARVEEDLIKILQGGPFEEIEEELVEFHDWMVDEEHPNGIILTDEMELIRQHPEYLKLTLGGYTKEEMNRLQLATELESGMDLDSGGADLEDLTFNNISDENTPPITHSSLGMDDEVDGSQTSRELQRSPSLAPVASRSMSQDDEGVDDLENELLDGLDEKPSSGAVSYQENPNYLELVAARERLQKGIQESDRNIIELTTKVDANSNIVVKNRFKQMLETTQSQKANLAQELAETVERIEQMEAA</sequence>
<evidence type="ECO:0000256" key="6">
    <source>
        <dbReference type="SAM" id="Coils"/>
    </source>
</evidence>
<evidence type="ECO:0000256" key="1">
    <source>
        <dbReference type="ARBA" id="ARBA00004123"/>
    </source>
</evidence>
<evidence type="ECO:0000256" key="4">
    <source>
        <dbReference type="ARBA" id="ARBA00023163"/>
    </source>
</evidence>